<comment type="similarity">
    <text evidence="1">Belongs to the protein-tyrosine phosphatase family.</text>
</comment>
<dbReference type="SUPFAM" id="SSF52799">
    <property type="entry name" value="(Phosphotyrosine protein) phosphatases II"/>
    <property type="match status" value="1"/>
</dbReference>
<dbReference type="InterPro" id="IPR026893">
    <property type="entry name" value="Tyr/Ser_Pase_IphP-type"/>
</dbReference>
<sequence>MILDWPDCANARDLGGIPTEDGRRIRPGALIRSDSHGRLTPEAIRAIRSLGIARILDLRGPRECAADPSPFAGDPFYRQVPLLDDPLGYDPPEDSYAPMLDHNTTRIANAVHEIAAAPPGALVIHCHSGRDRTGTLTALLLAVAGVAPEEIAGDFARTPGTSTTAMLNTLTHARNRYGGVRAYLTHCGVPTADLESVRLRLTVPSHP</sequence>
<dbReference type="AlphaFoldDB" id="A0A919NBF2"/>
<proteinExistence type="inferred from homology"/>
<protein>
    <recommendedName>
        <fullName evidence="2">Tyrosine specific protein phosphatases domain-containing protein</fullName>
    </recommendedName>
</protein>
<accession>A0A919NBF2</accession>
<dbReference type="InterPro" id="IPR016130">
    <property type="entry name" value="Tyr_Pase_AS"/>
</dbReference>
<name>A0A919NBF2_9ACTN</name>
<dbReference type="EMBL" id="BOMW01000055">
    <property type="protein sequence ID" value="GIF07848.1"/>
    <property type="molecule type" value="Genomic_DNA"/>
</dbReference>
<evidence type="ECO:0000313" key="4">
    <source>
        <dbReference type="Proteomes" id="UP000629619"/>
    </source>
</evidence>
<evidence type="ECO:0000256" key="1">
    <source>
        <dbReference type="ARBA" id="ARBA00009580"/>
    </source>
</evidence>
<dbReference type="InterPro" id="IPR029021">
    <property type="entry name" value="Prot-tyrosine_phosphatase-like"/>
</dbReference>
<dbReference type="GO" id="GO:0004721">
    <property type="term" value="F:phosphoprotein phosphatase activity"/>
    <property type="evidence" value="ECO:0007669"/>
    <property type="project" value="InterPro"/>
</dbReference>
<dbReference type="Pfam" id="PF13350">
    <property type="entry name" value="Y_phosphatase3"/>
    <property type="match status" value="1"/>
</dbReference>
<dbReference type="PANTHER" id="PTHR31126:SF1">
    <property type="entry name" value="TYROSINE SPECIFIC PROTEIN PHOSPHATASES DOMAIN-CONTAINING PROTEIN"/>
    <property type="match status" value="1"/>
</dbReference>
<evidence type="ECO:0000259" key="2">
    <source>
        <dbReference type="PROSITE" id="PS50056"/>
    </source>
</evidence>
<reference evidence="3" key="1">
    <citation type="submission" date="2021-01" db="EMBL/GenBank/DDBJ databases">
        <title>Whole genome shotgun sequence of Actinoplanes siamensis NBRC 109076.</title>
        <authorList>
            <person name="Komaki H."/>
            <person name="Tamura T."/>
        </authorList>
    </citation>
    <scope>NUCLEOTIDE SEQUENCE</scope>
    <source>
        <strain evidence="3">NBRC 109076</strain>
    </source>
</reference>
<dbReference type="Gene3D" id="3.90.190.10">
    <property type="entry name" value="Protein tyrosine phosphatase superfamily"/>
    <property type="match status" value="1"/>
</dbReference>
<keyword evidence="4" id="KW-1185">Reference proteome</keyword>
<gene>
    <name evidence="3" type="ORF">Asi03nite_53860</name>
</gene>
<dbReference type="PANTHER" id="PTHR31126">
    <property type="entry name" value="TYROSINE-PROTEIN PHOSPHATASE"/>
    <property type="match status" value="1"/>
</dbReference>
<evidence type="ECO:0000313" key="3">
    <source>
        <dbReference type="EMBL" id="GIF07848.1"/>
    </source>
</evidence>
<dbReference type="InterPro" id="IPR000387">
    <property type="entry name" value="Tyr_Pase_dom"/>
</dbReference>
<dbReference type="RefSeq" id="WP_203683240.1">
    <property type="nucleotide sequence ID" value="NZ_BOMW01000055.1"/>
</dbReference>
<comment type="caution">
    <text evidence="3">The sequence shown here is derived from an EMBL/GenBank/DDBJ whole genome shotgun (WGS) entry which is preliminary data.</text>
</comment>
<dbReference type="PROSITE" id="PS00383">
    <property type="entry name" value="TYR_PHOSPHATASE_1"/>
    <property type="match status" value="1"/>
</dbReference>
<dbReference type="Proteomes" id="UP000629619">
    <property type="component" value="Unassembled WGS sequence"/>
</dbReference>
<dbReference type="PROSITE" id="PS50056">
    <property type="entry name" value="TYR_PHOSPHATASE_2"/>
    <property type="match status" value="1"/>
</dbReference>
<organism evidence="3 4">
    <name type="scientific">Actinoplanes siamensis</name>
    <dbReference type="NCBI Taxonomy" id="1223317"/>
    <lineage>
        <taxon>Bacteria</taxon>
        <taxon>Bacillati</taxon>
        <taxon>Actinomycetota</taxon>
        <taxon>Actinomycetes</taxon>
        <taxon>Micromonosporales</taxon>
        <taxon>Micromonosporaceae</taxon>
        <taxon>Actinoplanes</taxon>
    </lineage>
</organism>
<feature type="domain" description="Tyrosine specific protein phosphatases" evidence="2">
    <location>
        <begin position="105"/>
        <end position="141"/>
    </location>
</feature>